<dbReference type="Gene3D" id="3.30.730.10">
    <property type="entry name" value="AP2/ERF domain"/>
    <property type="match status" value="1"/>
</dbReference>
<comment type="subcellular location">
    <subcellularLocation>
        <location evidence="1">Nucleus</location>
    </subcellularLocation>
</comment>
<feature type="compositionally biased region" description="Basic and acidic residues" evidence="8">
    <location>
        <begin position="34"/>
        <end position="45"/>
    </location>
</feature>
<keyword evidence="5" id="KW-0804">Transcription</keyword>
<dbReference type="PRINTS" id="PR00367">
    <property type="entry name" value="ETHRSPELEMNT"/>
</dbReference>
<dbReference type="GO" id="GO:0003700">
    <property type="term" value="F:DNA-binding transcription factor activity"/>
    <property type="evidence" value="ECO:0007669"/>
    <property type="project" value="InterPro"/>
</dbReference>
<evidence type="ECO:0000256" key="4">
    <source>
        <dbReference type="ARBA" id="ARBA00023159"/>
    </source>
</evidence>
<feature type="region of interest" description="Disordered" evidence="8">
    <location>
        <begin position="1"/>
        <end position="54"/>
    </location>
</feature>
<reference evidence="10 11" key="1">
    <citation type="journal article" date="2009" name="Nature">
        <title>The Sorghum bicolor genome and the diversification of grasses.</title>
        <authorList>
            <person name="Paterson A.H."/>
            <person name="Bowers J.E."/>
            <person name="Bruggmann R."/>
            <person name="Dubchak I."/>
            <person name="Grimwood J."/>
            <person name="Gundlach H."/>
            <person name="Haberer G."/>
            <person name="Hellsten U."/>
            <person name="Mitros T."/>
            <person name="Poliakov A."/>
            <person name="Schmutz J."/>
            <person name="Spannagl M."/>
            <person name="Tang H."/>
            <person name="Wang X."/>
            <person name="Wicker T."/>
            <person name="Bharti A.K."/>
            <person name="Chapman J."/>
            <person name="Feltus F.A."/>
            <person name="Gowik U."/>
            <person name="Grigoriev I.V."/>
            <person name="Lyons E."/>
            <person name="Maher C.A."/>
            <person name="Martis M."/>
            <person name="Narechania A."/>
            <person name="Otillar R.P."/>
            <person name="Penning B.W."/>
            <person name="Salamov A.A."/>
            <person name="Wang Y."/>
            <person name="Zhang L."/>
            <person name="Carpita N.C."/>
            <person name="Freeling M."/>
            <person name="Gingle A.R."/>
            <person name="Hash C.T."/>
            <person name="Keller B."/>
            <person name="Klein P."/>
            <person name="Kresovich S."/>
            <person name="McCann M.C."/>
            <person name="Ming R."/>
            <person name="Peterson D.G."/>
            <person name="Mehboob-ur-Rahman"/>
            <person name="Ware D."/>
            <person name="Westhoff P."/>
            <person name="Mayer K.F."/>
            <person name="Messing J."/>
            <person name="Rokhsar D.S."/>
        </authorList>
    </citation>
    <scope>NUCLEOTIDE SEQUENCE [LARGE SCALE GENOMIC DNA]</scope>
    <source>
        <strain evidence="11">cv. BTx623</strain>
    </source>
</reference>
<accession>A0A194YNR1</accession>
<dbReference type="InterPro" id="IPR036955">
    <property type="entry name" value="AP2/ERF_dom_sf"/>
</dbReference>
<evidence type="ECO:0000313" key="11">
    <source>
        <dbReference type="Proteomes" id="UP000000768"/>
    </source>
</evidence>
<keyword evidence="2" id="KW-0805">Transcription regulation</keyword>
<dbReference type="GO" id="GO:0005634">
    <property type="term" value="C:nucleus"/>
    <property type="evidence" value="ECO:0007669"/>
    <property type="project" value="UniProtKB-SubCell"/>
</dbReference>
<dbReference type="STRING" id="4558.A0A194YNR1"/>
<dbReference type="EMBL" id="CM000763">
    <property type="protein sequence ID" value="KXG29859.1"/>
    <property type="molecule type" value="Genomic_DNA"/>
</dbReference>
<sequence>MPEGEVEVSSSPASSGATSSSPPPSPGARSRGAGAEKRARARDTDGIGSRSHPSYRGVRMRAWGKWVSEIREPRKKSRIWLGTFPTPEMAARAHDAAALVVKGPSAVLNFPDMAAALPRPASASPRDVQAAAARAAAMEPAALVLVPGAGGAPAEAAGAALQLQPAAPPAAGHGQQQDEAELEAIVELPRLDEDYLMTTFGATTPCCLSSSFHDVATPWCDDTVWVDGDAGGYVAAQHDDYLFGLLDGDHGWSQSVGALLWNL</sequence>
<dbReference type="PANTHER" id="PTHR31985">
    <property type="entry name" value="ETHYLENE-RESPONSIVE TRANSCRIPTION FACTOR ERF042-RELATED"/>
    <property type="match status" value="1"/>
</dbReference>
<dbReference type="PANTHER" id="PTHR31985:SF294">
    <property type="entry name" value="DEHYDRATION-RESPONSIVE ELEMENT-BINDING PROTEIN 3-LIKE"/>
    <property type="match status" value="1"/>
</dbReference>
<dbReference type="SMART" id="SM00380">
    <property type="entry name" value="AP2"/>
    <property type="match status" value="1"/>
</dbReference>
<evidence type="ECO:0000256" key="1">
    <source>
        <dbReference type="ARBA" id="ARBA00004123"/>
    </source>
</evidence>
<dbReference type="InterPro" id="IPR051032">
    <property type="entry name" value="AP2/ERF_TF_ERF_subfamily"/>
</dbReference>
<dbReference type="InterPro" id="IPR016177">
    <property type="entry name" value="DNA-bd_dom_sf"/>
</dbReference>
<dbReference type="Pfam" id="PF00847">
    <property type="entry name" value="AP2"/>
    <property type="match status" value="1"/>
</dbReference>
<feature type="domain" description="AP2/ERF" evidence="9">
    <location>
        <begin position="54"/>
        <end position="111"/>
    </location>
</feature>
<protein>
    <recommendedName>
        <fullName evidence="9">AP2/ERF domain-containing protein</fullName>
    </recommendedName>
</protein>
<dbReference type="Gramene" id="KXG29859">
    <property type="protein sequence ID" value="KXG29859"/>
    <property type="gene ID" value="SORBI_3004G100700"/>
</dbReference>
<comment type="similarity">
    <text evidence="7">Belongs to the AP2/ERF transcription factor family. ERF subfamily.</text>
</comment>
<dbReference type="SUPFAM" id="SSF54171">
    <property type="entry name" value="DNA-binding domain"/>
    <property type="match status" value="1"/>
</dbReference>
<keyword evidence="11" id="KW-1185">Reference proteome</keyword>
<dbReference type="OMA" id="TPASWCD"/>
<evidence type="ECO:0000256" key="7">
    <source>
        <dbReference type="ARBA" id="ARBA00024343"/>
    </source>
</evidence>
<evidence type="ECO:0000256" key="6">
    <source>
        <dbReference type="ARBA" id="ARBA00023242"/>
    </source>
</evidence>
<dbReference type="CDD" id="cd00018">
    <property type="entry name" value="AP2"/>
    <property type="match status" value="1"/>
</dbReference>
<proteinExistence type="inferred from homology"/>
<keyword evidence="6" id="KW-0539">Nucleus</keyword>
<gene>
    <name evidence="10" type="ORF">SORBI_3004G100700</name>
</gene>
<evidence type="ECO:0000256" key="2">
    <source>
        <dbReference type="ARBA" id="ARBA00023015"/>
    </source>
</evidence>
<reference evidence="11" key="2">
    <citation type="journal article" date="2018" name="Plant J.">
        <title>The Sorghum bicolor reference genome: improved assembly, gene annotations, a transcriptome atlas, and signatures of genome organization.</title>
        <authorList>
            <person name="McCormick R.F."/>
            <person name="Truong S.K."/>
            <person name="Sreedasyam A."/>
            <person name="Jenkins J."/>
            <person name="Shu S."/>
            <person name="Sims D."/>
            <person name="Kennedy M."/>
            <person name="Amirebrahimi M."/>
            <person name="Weers B.D."/>
            <person name="McKinley B."/>
            <person name="Mattison A."/>
            <person name="Morishige D.T."/>
            <person name="Grimwood J."/>
            <person name="Schmutz J."/>
            <person name="Mullet J.E."/>
        </authorList>
    </citation>
    <scope>NUCLEOTIDE SEQUENCE [LARGE SCALE GENOMIC DNA]</scope>
    <source>
        <strain evidence="11">cv. BTx623</strain>
    </source>
</reference>
<keyword evidence="3" id="KW-0238">DNA-binding</keyword>
<dbReference type="Proteomes" id="UP000000768">
    <property type="component" value="Chromosome 4"/>
</dbReference>
<dbReference type="InterPro" id="IPR001471">
    <property type="entry name" value="AP2/ERF_dom"/>
</dbReference>
<dbReference type="OrthoDB" id="693986at2759"/>
<dbReference type="InParanoid" id="A0A194YNR1"/>
<evidence type="ECO:0000256" key="8">
    <source>
        <dbReference type="SAM" id="MobiDB-lite"/>
    </source>
</evidence>
<evidence type="ECO:0000256" key="3">
    <source>
        <dbReference type="ARBA" id="ARBA00023125"/>
    </source>
</evidence>
<name>A0A194YNR1_SORBI</name>
<evidence type="ECO:0000256" key="5">
    <source>
        <dbReference type="ARBA" id="ARBA00023163"/>
    </source>
</evidence>
<keyword evidence="4" id="KW-0010">Activator</keyword>
<dbReference type="GO" id="GO:0003677">
    <property type="term" value="F:DNA binding"/>
    <property type="evidence" value="ECO:0007669"/>
    <property type="project" value="UniProtKB-KW"/>
</dbReference>
<organism evidence="10 11">
    <name type="scientific">Sorghum bicolor</name>
    <name type="common">Sorghum</name>
    <name type="synonym">Sorghum vulgare</name>
    <dbReference type="NCBI Taxonomy" id="4558"/>
    <lineage>
        <taxon>Eukaryota</taxon>
        <taxon>Viridiplantae</taxon>
        <taxon>Streptophyta</taxon>
        <taxon>Embryophyta</taxon>
        <taxon>Tracheophyta</taxon>
        <taxon>Spermatophyta</taxon>
        <taxon>Magnoliopsida</taxon>
        <taxon>Liliopsida</taxon>
        <taxon>Poales</taxon>
        <taxon>Poaceae</taxon>
        <taxon>PACMAD clade</taxon>
        <taxon>Panicoideae</taxon>
        <taxon>Andropogonodae</taxon>
        <taxon>Andropogoneae</taxon>
        <taxon>Sorghinae</taxon>
        <taxon>Sorghum</taxon>
    </lineage>
</organism>
<evidence type="ECO:0000259" key="9">
    <source>
        <dbReference type="PROSITE" id="PS51032"/>
    </source>
</evidence>
<feature type="compositionally biased region" description="Low complexity" evidence="8">
    <location>
        <begin position="9"/>
        <end position="20"/>
    </location>
</feature>
<dbReference type="AlphaFoldDB" id="A0A194YNR1"/>
<evidence type="ECO:0000313" key="10">
    <source>
        <dbReference type="EMBL" id="KXG29859.1"/>
    </source>
</evidence>
<dbReference type="PROSITE" id="PS51032">
    <property type="entry name" value="AP2_ERF"/>
    <property type="match status" value="1"/>
</dbReference>
<dbReference type="FunFam" id="3.30.730.10:FF:000001">
    <property type="entry name" value="Ethylene-responsive transcription factor 2"/>
    <property type="match status" value="1"/>
</dbReference>